<evidence type="ECO:0000313" key="2">
    <source>
        <dbReference type="EMBL" id="GMR57589.1"/>
    </source>
</evidence>
<feature type="transmembrane region" description="Helical" evidence="1">
    <location>
        <begin position="43"/>
        <end position="75"/>
    </location>
</feature>
<dbReference type="EMBL" id="BTRK01000006">
    <property type="protein sequence ID" value="GMR57594.1"/>
    <property type="molecule type" value="Genomic_DNA"/>
</dbReference>
<reference evidence="4" key="1">
    <citation type="submission" date="2022-10" db="EMBL/GenBank/DDBJ databases">
        <title>Genome assembly of Pristionchus species.</title>
        <authorList>
            <person name="Yoshida K."/>
            <person name="Sommer R.J."/>
        </authorList>
    </citation>
    <scope>NUCLEOTIDE SEQUENCE [LARGE SCALE GENOMIC DNA]</scope>
    <source>
        <strain evidence="4">RS5460</strain>
    </source>
</reference>
<keyword evidence="1" id="KW-0472">Membrane</keyword>
<dbReference type="EMBL" id="BTRK01000006">
    <property type="protein sequence ID" value="GMR57589.1"/>
    <property type="molecule type" value="Genomic_DNA"/>
</dbReference>
<sequence>HSTSTGSPSSLLLLLSTSSVMGGFRIGAIVMSGVHIFVSLLEIILSAALLIASMGIWAWLPGIFSLILAIGGLVVV</sequence>
<evidence type="ECO:0000256" key="1">
    <source>
        <dbReference type="SAM" id="Phobius"/>
    </source>
</evidence>
<keyword evidence="1" id="KW-0812">Transmembrane</keyword>
<gene>
    <name evidence="2" type="ORF">PMAYCL1PPCAC_27784</name>
    <name evidence="3" type="ORF">PMAYCL1PPCAC_27789</name>
</gene>
<feature type="non-terminal residue" evidence="2">
    <location>
        <position position="76"/>
    </location>
</feature>
<name>A0AAN5D701_9BILA</name>
<dbReference type="Proteomes" id="UP001328107">
    <property type="component" value="Unassembled WGS sequence"/>
</dbReference>
<proteinExistence type="predicted"/>
<reference evidence="2" key="2">
    <citation type="submission" date="2023-06" db="EMBL/GenBank/DDBJ databases">
        <title>Genome assembly of Pristionchus species.</title>
        <authorList>
            <person name="Yoshida K."/>
            <person name="Sommer R.J."/>
        </authorList>
    </citation>
    <scope>NUCLEOTIDE SEQUENCE</scope>
    <source>
        <strain evidence="2 4">RS5460</strain>
    </source>
</reference>
<protein>
    <submittedName>
        <fullName evidence="2">Uncharacterized protein</fullName>
    </submittedName>
</protein>
<comment type="caution">
    <text evidence="2">The sequence shown here is derived from an EMBL/GenBank/DDBJ whole genome shotgun (WGS) entry which is preliminary data.</text>
</comment>
<accession>A0AAN5D701</accession>
<evidence type="ECO:0000313" key="3">
    <source>
        <dbReference type="EMBL" id="GMR57594.1"/>
    </source>
</evidence>
<dbReference type="AlphaFoldDB" id="A0AAN5D701"/>
<keyword evidence="4" id="KW-1185">Reference proteome</keyword>
<organism evidence="2 4">
    <name type="scientific">Pristionchus mayeri</name>
    <dbReference type="NCBI Taxonomy" id="1317129"/>
    <lineage>
        <taxon>Eukaryota</taxon>
        <taxon>Metazoa</taxon>
        <taxon>Ecdysozoa</taxon>
        <taxon>Nematoda</taxon>
        <taxon>Chromadorea</taxon>
        <taxon>Rhabditida</taxon>
        <taxon>Rhabditina</taxon>
        <taxon>Diplogasteromorpha</taxon>
        <taxon>Diplogasteroidea</taxon>
        <taxon>Neodiplogasteridae</taxon>
        <taxon>Pristionchus</taxon>
    </lineage>
</organism>
<feature type="non-terminal residue" evidence="2">
    <location>
        <position position="1"/>
    </location>
</feature>
<evidence type="ECO:0000313" key="4">
    <source>
        <dbReference type="Proteomes" id="UP001328107"/>
    </source>
</evidence>
<keyword evidence="1" id="KW-1133">Transmembrane helix</keyword>